<evidence type="ECO:0000259" key="5">
    <source>
        <dbReference type="PROSITE" id="PS50926"/>
    </source>
</evidence>
<feature type="binding site" evidence="4">
    <location>
        <position position="415"/>
    </location>
    <ligand>
        <name>S-adenosyl-L-methionine</name>
        <dbReference type="ChEBI" id="CHEBI:59789"/>
    </ligand>
</feature>
<keyword evidence="7" id="KW-1185">Reference proteome</keyword>
<proteinExistence type="inferred from homology"/>
<evidence type="ECO:0000313" key="7">
    <source>
        <dbReference type="Proteomes" id="UP001058120"/>
    </source>
</evidence>
<feature type="binding site" evidence="4">
    <location>
        <position position="289"/>
    </location>
    <ligand>
        <name>S-adenosyl-L-methionine</name>
        <dbReference type="ChEBI" id="CHEBI:59789"/>
    </ligand>
</feature>
<dbReference type="Gene3D" id="2.40.50.1070">
    <property type="match status" value="1"/>
</dbReference>
<dbReference type="InterPro" id="IPR012340">
    <property type="entry name" value="NA-bd_OB-fold"/>
</dbReference>
<dbReference type="SUPFAM" id="SSF50249">
    <property type="entry name" value="Nucleic acid-binding proteins"/>
    <property type="match status" value="1"/>
</dbReference>
<dbReference type="Gene3D" id="2.40.50.140">
    <property type="entry name" value="Nucleic acid-binding proteins"/>
    <property type="match status" value="1"/>
</dbReference>
<sequence length="486" mass="55136">MKEYLTLCLTSMSQDGRAVGRIERQQPYQGMAVFVENALAGQTVKAEILSKKKNFIVARTVEVLEQSPFAAKGICMHRQECGGCSWQNLKYERQVFEKENLIKNVLRRVGKIENFETCFHPLITPSAVQEDTLFYRNKMEFAFSLQNKRLKLGLRKKNSHDIVEVTDCRLQNPHAMKILALLRTVLKSFQHEFYRYAVLRYFQDKWTVELITYPFSKSNGHNEKQSVLACYEVLKHTVSGMVHSVRTSKTDVAYGENIVCEYGEPLLFEKLAMPKHTANFKLGNSAFFQVNTAMAEQLYRVIYNFAALVLPKNSAHIWDCYCGVGAIALSLAPLAVENKKEFTLDYMNGISVASPEKSYKKPFVLGVEAVQKAILLAKENALLNQCAFAKFECSAGKELHKFFTRFSLPNLIILDPPRAGVEDEALNAILEYCPQFLILVSCNPATLARDLAKLAEKYSVKAIQGVDLFPHTPHVETVVLLEKIYK</sequence>
<feature type="binding site" evidence="4">
    <location>
        <position position="368"/>
    </location>
    <ligand>
        <name>S-adenosyl-L-methionine</name>
        <dbReference type="ChEBI" id="CHEBI:59789"/>
    </ligand>
</feature>
<protein>
    <submittedName>
        <fullName evidence="6">Class I SAM-dependent RNA methyltransferase</fullName>
    </submittedName>
</protein>
<dbReference type="PROSITE" id="PS51687">
    <property type="entry name" value="SAM_MT_RNA_M5U"/>
    <property type="match status" value="1"/>
</dbReference>
<dbReference type="RefSeq" id="WP_334315766.1">
    <property type="nucleotide sequence ID" value="NZ_CP065938.1"/>
</dbReference>
<organism evidence="6 7">
    <name type="scientific">Taurinivorans muris</name>
    <dbReference type="NCBI Taxonomy" id="2787751"/>
    <lineage>
        <taxon>Bacteria</taxon>
        <taxon>Pseudomonadati</taxon>
        <taxon>Thermodesulfobacteriota</taxon>
        <taxon>Desulfovibrionia</taxon>
        <taxon>Desulfovibrionales</taxon>
        <taxon>Desulfovibrionaceae</taxon>
        <taxon>Taurinivorans</taxon>
    </lineage>
</organism>
<keyword evidence="2 4" id="KW-0808">Transferase</keyword>
<dbReference type="Gene3D" id="3.40.50.150">
    <property type="entry name" value="Vaccinia Virus protein VP39"/>
    <property type="match status" value="1"/>
</dbReference>
<keyword evidence="1 4" id="KW-0489">Methyltransferase</keyword>
<comment type="similarity">
    <text evidence="4">Belongs to the class I-like SAM-binding methyltransferase superfamily. RNA M5U methyltransferase family.</text>
</comment>
<feature type="binding site" evidence="4">
    <location>
        <position position="321"/>
    </location>
    <ligand>
        <name>S-adenosyl-L-methionine</name>
        <dbReference type="ChEBI" id="CHEBI:59789"/>
    </ligand>
</feature>
<name>A0ABY5Y1V0_9BACT</name>
<dbReference type="PANTHER" id="PTHR11061">
    <property type="entry name" value="RNA M5U METHYLTRANSFERASE"/>
    <property type="match status" value="1"/>
</dbReference>
<dbReference type="Pfam" id="PF05958">
    <property type="entry name" value="tRNA_U5-meth_tr"/>
    <property type="match status" value="1"/>
</dbReference>
<evidence type="ECO:0000256" key="1">
    <source>
        <dbReference type="ARBA" id="ARBA00022603"/>
    </source>
</evidence>
<dbReference type="PANTHER" id="PTHR11061:SF30">
    <property type="entry name" value="TRNA (URACIL(54)-C(5))-METHYLTRANSFERASE"/>
    <property type="match status" value="1"/>
</dbReference>
<reference evidence="6" key="1">
    <citation type="submission" date="2020-12" db="EMBL/GenBank/DDBJ databases">
        <title>Taurinivorans muris gen. nov., sp. nov., fundamental and realized metabolic niche of a ubiquitous sulfidogenic bacterium in the murine intestine.</title>
        <authorList>
            <person name="Ye H."/>
            <person name="Hanson B.T."/>
            <person name="Loy A."/>
        </authorList>
    </citation>
    <scope>NUCLEOTIDE SEQUENCE</scope>
    <source>
        <strain evidence="6">LT0009</strain>
    </source>
</reference>
<dbReference type="PROSITE" id="PS01231">
    <property type="entry name" value="TRMA_2"/>
    <property type="match status" value="1"/>
</dbReference>
<evidence type="ECO:0000256" key="2">
    <source>
        <dbReference type="ARBA" id="ARBA00022679"/>
    </source>
</evidence>
<evidence type="ECO:0000256" key="3">
    <source>
        <dbReference type="ARBA" id="ARBA00022691"/>
    </source>
</evidence>
<dbReference type="PROSITE" id="PS50926">
    <property type="entry name" value="TRAM"/>
    <property type="match status" value="1"/>
</dbReference>
<feature type="domain" description="TRAM" evidence="5">
    <location>
        <begin position="1"/>
        <end position="62"/>
    </location>
</feature>
<dbReference type="Proteomes" id="UP001058120">
    <property type="component" value="Chromosome"/>
</dbReference>
<dbReference type="InterPro" id="IPR029063">
    <property type="entry name" value="SAM-dependent_MTases_sf"/>
</dbReference>
<gene>
    <name evidence="6" type="ORF">JBF11_02280</name>
</gene>
<dbReference type="EMBL" id="CP065938">
    <property type="protein sequence ID" value="UWX06165.1"/>
    <property type="molecule type" value="Genomic_DNA"/>
</dbReference>
<accession>A0ABY5Y1V0</accession>
<dbReference type="InterPro" id="IPR030391">
    <property type="entry name" value="MeTrfase_TrmA_CS"/>
</dbReference>
<dbReference type="InterPro" id="IPR002792">
    <property type="entry name" value="TRAM_dom"/>
</dbReference>
<dbReference type="GO" id="GO:0008168">
    <property type="term" value="F:methyltransferase activity"/>
    <property type="evidence" value="ECO:0007669"/>
    <property type="project" value="UniProtKB-KW"/>
</dbReference>
<evidence type="ECO:0000256" key="4">
    <source>
        <dbReference type="PROSITE-ProRule" id="PRU01024"/>
    </source>
</evidence>
<feature type="active site" description="Nucleophile" evidence="4">
    <location>
        <position position="442"/>
    </location>
</feature>
<keyword evidence="3 4" id="KW-0949">S-adenosyl-L-methionine</keyword>
<evidence type="ECO:0000313" key="6">
    <source>
        <dbReference type="EMBL" id="UWX06165.1"/>
    </source>
</evidence>
<dbReference type="InterPro" id="IPR010280">
    <property type="entry name" value="U5_MeTrfase_fam"/>
</dbReference>
<dbReference type="SUPFAM" id="SSF53335">
    <property type="entry name" value="S-adenosyl-L-methionine-dependent methyltransferases"/>
    <property type="match status" value="1"/>
</dbReference>
<dbReference type="GO" id="GO:0032259">
    <property type="term" value="P:methylation"/>
    <property type="evidence" value="ECO:0007669"/>
    <property type="project" value="UniProtKB-KW"/>
</dbReference>